<comment type="caution">
    <text evidence="7">The sequence shown here is derived from an EMBL/GenBank/DDBJ whole genome shotgun (WGS) entry which is preliminary data.</text>
</comment>
<dbReference type="Pfam" id="PF00034">
    <property type="entry name" value="Cytochrom_C"/>
    <property type="match status" value="1"/>
</dbReference>
<evidence type="ECO:0000313" key="7">
    <source>
        <dbReference type="EMBL" id="GHE51971.1"/>
    </source>
</evidence>
<feature type="signal peptide" evidence="5">
    <location>
        <begin position="1"/>
        <end position="20"/>
    </location>
</feature>
<dbReference type="PANTHER" id="PTHR35008:SF4">
    <property type="entry name" value="BLL4482 PROTEIN"/>
    <property type="match status" value="1"/>
</dbReference>
<evidence type="ECO:0000256" key="4">
    <source>
        <dbReference type="PROSITE-ProRule" id="PRU00433"/>
    </source>
</evidence>
<keyword evidence="1 4" id="KW-0349">Heme</keyword>
<dbReference type="EMBL" id="BNAG01000001">
    <property type="protein sequence ID" value="GHE51971.1"/>
    <property type="molecule type" value="Genomic_DNA"/>
</dbReference>
<name>A0ABQ3I5K0_9BACT</name>
<dbReference type="PANTHER" id="PTHR35008">
    <property type="entry name" value="BLL4482 PROTEIN-RELATED"/>
    <property type="match status" value="1"/>
</dbReference>
<protein>
    <recommendedName>
        <fullName evidence="6">Cytochrome c domain-containing protein</fullName>
    </recommendedName>
</protein>
<dbReference type="InterPro" id="IPR051459">
    <property type="entry name" value="Cytochrome_c-type_DH"/>
</dbReference>
<evidence type="ECO:0000256" key="2">
    <source>
        <dbReference type="ARBA" id="ARBA00022723"/>
    </source>
</evidence>
<sequence>MSSKLIVPILFALATATACGGGSSEGEQVLNRLNDTEIKYFTNGKRLYSTHCANCHMENGEGLGQLIPPLKGADYLLNDVGRAARIIVNGAKEPLIVNGIEYRQPMPGNTSLNASEVTEILTYITNAWGNSYGGVSLNQIKTALSTN</sequence>
<keyword evidence="8" id="KW-1185">Reference proteome</keyword>
<dbReference type="RefSeq" id="WP_189628393.1">
    <property type="nucleotide sequence ID" value="NZ_BNAG01000001.1"/>
</dbReference>
<dbReference type="SUPFAM" id="SSF46626">
    <property type="entry name" value="Cytochrome c"/>
    <property type="match status" value="1"/>
</dbReference>
<dbReference type="PROSITE" id="PS51007">
    <property type="entry name" value="CYTC"/>
    <property type="match status" value="1"/>
</dbReference>
<evidence type="ECO:0000256" key="1">
    <source>
        <dbReference type="ARBA" id="ARBA00022617"/>
    </source>
</evidence>
<dbReference type="InterPro" id="IPR009056">
    <property type="entry name" value="Cyt_c-like_dom"/>
</dbReference>
<reference evidence="8" key="1">
    <citation type="journal article" date="2019" name="Int. J. Syst. Evol. Microbiol.">
        <title>The Global Catalogue of Microorganisms (GCM) 10K type strain sequencing project: providing services to taxonomists for standard genome sequencing and annotation.</title>
        <authorList>
            <consortium name="The Broad Institute Genomics Platform"/>
            <consortium name="The Broad Institute Genome Sequencing Center for Infectious Disease"/>
            <person name="Wu L."/>
            <person name="Ma J."/>
        </authorList>
    </citation>
    <scope>NUCLEOTIDE SEQUENCE [LARGE SCALE GENOMIC DNA]</scope>
    <source>
        <strain evidence="8">CGMCC 1.15111</strain>
    </source>
</reference>
<keyword evidence="2 4" id="KW-0479">Metal-binding</keyword>
<dbReference type="InterPro" id="IPR036909">
    <property type="entry name" value="Cyt_c-like_dom_sf"/>
</dbReference>
<evidence type="ECO:0000256" key="3">
    <source>
        <dbReference type="ARBA" id="ARBA00023004"/>
    </source>
</evidence>
<dbReference type="Proteomes" id="UP000658258">
    <property type="component" value="Unassembled WGS sequence"/>
</dbReference>
<feature type="chain" id="PRO_5045631112" description="Cytochrome c domain-containing protein" evidence="5">
    <location>
        <begin position="21"/>
        <end position="147"/>
    </location>
</feature>
<dbReference type="PROSITE" id="PS51257">
    <property type="entry name" value="PROKAR_LIPOPROTEIN"/>
    <property type="match status" value="1"/>
</dbReference>
<organism evidence="7 8">
    <name type="scientific">Roseivirga thermotolerans</name>
    <dbReference type="NCBI Taxonomy" id="1758176"/>
    <lineage>
        <taxon>Bacteria</taxon>
        <taxon>Pseudomonadati</taxon>
        <taxon>Bacteroidota</taxon>
        <taxon>Cytophagia</taxon>
        <taxon>Cytophagales</taxon>
        <taxon>Roseivirgaceae</taxon>
        <taxon>Roseivirga</taxon>
    </lineage>
</organism>
<feature type="domain" description="Cytochrome c" evidence="6">
    <location>
        <begin position="39"/>
        <end position="128"/>
    </location>
</feature>
<accession>A0ABQ3I5K0</accession>
<dbReference type="Gene3D" id="1.10.760.10">
    <property type="entry name" value="Cytochrome c-like domain"/>
    <property type="match status" value="1"/>
</dbReference>
<evidence type="ECO:0000313" key="8">
    <source>
        <dbReference type="Proteomes" id="UP000658258"/>
    </source>
</evidence>
<gene>
    <name evidence="7" type="ORF">GCM10011340_02750</name>
</gene>
<evidence type="ECO:0000256" key="5">
    <source>
        <dbReference type="SAM" id="SignalP"/>
    </source>
</evidence>
<evidence type="ECO:0000259" key="6">
    <source>
        <dbReference type="PROSITE" id="PS51007"/>
    </source>
</evidence>
<keyword evidence="5" id="KW-0732">Signal</keyword>
<proteinExistence type="predicted"/>
<keyword evidence="3 4" id="KW-0408">Iron</keyword>